<evidence type="ECO:0000256" key="2">
    <source>
        <dbReference type="ARBA" id="ARBA00023315"/>
    </source>
</evidence>
<dbReference type="Gene3D" id="3.40.630.30">
    <property type="match status" value="1"/>
</dbReference>
<evidence type="ECO:0000256" key="1">
    <source>
        <dbReference type="ARBA" id="ARBA00022679"/>
    </source>
</evidence>
<dbReference type="InterPro" id="IPR000182">
    <property type="entry name" value="GNAT_dom"/>
</dbReference>
<dbReference type="CDD" id="cd04301">
    <property type="entry name" value="NAT_SF"/>
    <property type="match status" value="1"/>
</dbReference>
<gene>
    <name evidence="4" type="ORF">SAMN04490178_109137</name>
</gene>
<name>A0A1H8UWV8_9FIRM</name>
<dbReference type="Pfam" id="PF00583">
    <property type="entry name" value="Acetyltransf_1"/>
    <property type="match status" value="1"/>
</dbReference>
<dbReference type="EMBL" id="FODY01000009">
    <property type="protein sequence ID" value="SEP07058.1"/>
    <property type="molecule type" value="Genomic_DNA"/>
</dbReference>
<dbReference type="RefSeq" id="WP_091746351.1">
    <property type="nucleotide sequence ID" value="NZ_FODY01000009.1"/>
</dbReference>
<keyword evidence="4" id="KW-0689">Ribosomal protein</keyword>
<keyword evidence="4" id="KW-0687">Ribonucleoprotein</keyword>
<evidence type="ECO:0000259" key="3">
    <source>
        <dbReference type="PROSITE" id="PS51186"/>
    </source>
</evidence>
<dbReference type="InterPro" id="IPR016181">
    <property type="entry name" value="Acyl_CoA_acyltransferase"/>
</dbReference>
<dbReference type="OrthoDB" id="9800962at2"/>
<accession>A0A1H8UWV8</accession>
<keyword evidence="5" id="KW-1185">Reference proteome</keyword>
<keyword evidence="2" id="KW-0012">Acyltransferase</keyword>
<keyword evidence="1" id="KW-0808">Transferase</keyword>
<dbReference type="STRING" id="112903.SAMN04490178_109137"/>
<proteinExistence type="predicted"/>
<evidence type="ECO:0000313" key="4">
    <source>
        <dbReference type="EMBL" id="SEP07058.1"/>
    </source>
</evidence>
<dbReference type="Proteomes" id="UP000198847">
    <property type="component" value="Unassembled WGS sequence"/>
</dbReference>
<evidence type="ECO:0000313" key="5">
    <source>
        <dbReference type="Proteomes" id="UP000198847"/>
    </source>
</evidence>
<dbReference type="PANTHER" id="PTHR10908:SF0">
    <property type="entry name" value="SEROTONIN N-ACETYLTRANSFERASE"/>
    <property type="match status" value="1"/>
</dbReference>
<reference evidence="4 5" key="1">
    <citation type="submission" date="2016-10" db="EMBL/GenBank/DDBJ databases">
        <authorList>
            <person name="de Groot N.N."/>
        </authorList>
    </citation>
    <scope>NUCLEOTIDE SEQUENCE [LARGE SCALE GENOMIC DNA]</scope>
    <source>
        <strain evidence="4 5">DSM 13305</strain>
    </source>
</reference>
<sequence length="171" mass="19039">MLEVTIRKVRPEDVDKVAEIEAICFPRAEAAPRESFEKRIAVFPDYFLVAEIKGAIIGFINGCVTNSPVIYDEMFQDTCHHIPTGSNVSVFGLDVLPSYRKQGIAAQLMQSFIQLARRTGRKKVILTCKENLVHYYESFGYASTGLSASTHGGSRWYDMTLALPDDTSPLA</sequence>
<dbReference type="PROSITE" id="PS51186">
    <property type="entry name" value="GNAT"/>
    <property type="match status" value="1"/>
</dbReference>
<dbReference type="SUPFAM" id="SSF55729">
    <property type="entry name" value="Acyl-CoA N-acyltransferases (Nat)"/>
    <property type="match status" value="1"/>
</dbReference>
<dbReference type="GO" id="GO:0008080">
    <property type="term" value="F:N-acetyltransferase activity"/>
    <property type="evidence" value="ECO:0007669"/>
    <property type="project" value="UniProtKB-ARBA"/>
</dbReference>
<dbReference type="GO" id="GO:0005840">
    <property type="term" value="C:ribosome"/>
    <property type="evidence" value="ECO:0007669"/>
    <property type="project" value="UniProtKB-KW"/>
</dbReference>
<organism evidence="4 5">
    <name type="scientific">Propionispora vibrioides</name>
    <dbReference type="NCBI Taxonomy" id="112903"/>
    <lineage>
        <taxon>Bacteria</taxon>
        <taxon>Bacillati</taxon>
        <taxon>Bacillota</taxon>
        <taxon>Negativicutes</taxon>
        <taxon>Selenomonadales</taxon>
        <taxon>Sporomusaceae</taxon>
        <taxon>Propionispora</taxon>
    </lineage>
</organism>
<feature type="domain" description="N-acetyltransferase" evidence="3">
    <location>
        <begin position="4"/>
        <end position="164"/>
    </location>
</feature>
<dbReference type="AlphaFoldDB" id="A0A1H8UWV8"/>
<dbReference type="PANTHER" id="PTHR10908">
    <property type="entry name" value="SEROTONIN N-ACETYLTRANSFERASE"/>
    <property type="match status" value="1"/>
</dbReference>
<dbReference type="InterPro" id="IPR051635">
    <property type="entry name" value="SNAT-like"/>
</dbReference>
<protein>
    <submittedName>
        <fullName evidence="4">Ribosomal protein S18 acetylase RimI</fullName>
    </submittedName>
</protein>